<evidence type="ECO:0000259" key="1">
    <source>
        <dbReference type="Pfam" id="PF00534"/>
    </source>
</evidence>
<dbReference type="SUPFAM" id="SSF53756">
    <property type="entry name" value="UDP-Glycosyltransferase/glycogen phosphorylase"/>
    <property type="match status" value="1"/>
</dbReference>
<comment type="caution">
    <text evidence="3">The sequence shown here is derived from an EMBL/GenBank/DDBJ whole genome shotgun (WGS) entry which is preliminary data.</text>
</comment>
<feature type="domain" description="Glycosyltransferase subfamily 4-like N-terminal" evidence="2">
    <location>
        <begin position="17"/>
        <end position="179"/>
    </location>
</feature>
<dbReference type="PANTHER" id="PTHR12526">
    <property type="entry name" value="GLYCOSYLTRANSFERASE"/>
    <property type="match status" value="1"/>
</dbReference>
<dbReference type="Proteomes" id="UP001157960">
    <property type="component" value="Unassembled WGS sequence"/>
</dbReference>
<dbReference type="InterPro" id="IPR001296">
    <property type="entry name" value="Glyco_trans_1"/>
</dbReference>
<evidence type="ECO:0000259" key="2">
    <source>
        <dbReference type="Pfam" id="PF13439"/>
    </source>
</evidence>
<protein>
    <submittedName>
        <fullName evidence="3">Glycosyltransferase involved in cell wall bisynthesis</fullName>
    </submittedName>
</protein>
<dbReference type="Pfam" id="PF00534">
    <property type="entry name" value="Glycos_transf_1"/>
    <property type="match status" value="1"/>
</dbReference>
<evidence type="ECO:0000313" key="3">
    <source>
        <dbReference type="EMBL" id="SMP15490.1"/>
    </source>
</evidence>
<sequence length="364" mass="42377">MNNLKNVIFFVTSLQSGGIENYLLRFLEEKHQQFCQITVYCKGGLGGQLEQRYQSIPNVKIIKNKISFYNPLDYLELNKFFKENKFNAVCDFTGNFAGFILFVSKLAGIKKRIVFYRGSTDHFEATFVKKMYNNLARNFVLKYATDILSNSKAAFNFFYKNVWQNDKRFEVIYNGIDASKFNIGNENLRKEFQIPDHAFVVGHTGRFNSAKNHAAIIQVATELIKENKDFYFILCGNQVKNKLESVVKEKALSDRILLFENRSDIPRFLNTMDCYYFPSITEGQPNALIEAMLMGIPIVASDIEPIKETVPEKVYPFLINPMDVEGAKNKILEIYHSEIKHNLQEWTTKKYDSKKLFQQFYNHF</sequence>
<proteinExistence type="predicted"/>
<gene>
    <name evidence="3" type="ORF">SAMN06264346_103156</name>
</gene>
<keyword evidence="4" id="KW-1185">Reference proteome</keyword>
<dbReference type="Pfam" id="PF13439">
    <property type="entry name" value="Glyco_transf_4"/>
    <property type="match status" value="1"/>
</dbReference>
<evidence type="ECO:0000313" key="4">
    <source>
        <dbReference type="Proteomes" id="UP001157960"/>
    </source>
</evidence>
<dbReference type="PANTHER" id="PTHR12526:SF630">
    <property type="entry name" value="GLYCOSYLTRANSFERASE"/>
    <property type="match status" value="1"/>
</dbReference>
<organism evidence="3 4">
    <name type="scientific">Chryseobacterium profundimaris</name>
    <dbReference type="NCBI Taxonomy" id="1387275"/>
    <lineage>
        <taxon>Bacteria</taxon>
        <taxon>Pseudomonadati</taxon>
        <taxon>Bacteroidota</taxon>
        <taxon>Flavobacteriia</taxon>
        <taxon>Flavobacteriales</taxon>
        <taxon>Weeksellaceae</taxon>
        <taxon>Chryseobacterium group</taxon>
        <taxon>Chryseobacterium</taxon>
    </lineage>
</organism>
<accession>A0ABY1NRG6</accession>
<reference evidence="3 4" key="1">
    <citation type="submission" date="2017-05" db="EMBL/GenBank/DDBJ databases">
        <authorList>
            <person name="Varghese N."/>
            <person name="Submissions S."/>
        </authorList>
    </citation>
    <scope>NUCLEOTIDE SEQUENCE [LARGE SCALE GENOMIC DNA]</scope>
    <source>
        <strain evidence="3 4">DSM 28214</strain>
    </source>
</reference>
<feature type="domain" description="Glycosyl transferase family 1" evidence="1">
    <location>
        <begin position="186"/>
        <end position="341"/>
    </location>
</feature>
<dbReference type="RefSeq" id="WP_283421676.1">
    <property type="nucleotide sequence ID" value="NZ_FXTZ01000003.1"/>
</dbReference>
<dbReference type="EMBL" id="FXTZ01000003">
    <property type="protein sequence ID" value="SMP15490.1"/>
    <property type="molecule type" value="Genomic_DNA"/>
</dbReference>
<dbReference type="InterPro" id="IPR028098">
    <property type="entry name" value="Glyco_trans_4-like_N"/>
</dbReference>
<name>A0ABY1NRG6_9FLAO</name>
<dbReference type="Gene3D" id="3.40.50.2000">
    <property type="entry name" value="Glycogen Phosphorylase B"/>
    <property type="match status" value="2"/>
</dbReference>